<dbReference type="PROSITE" id="PS01102">
    <property type="entry name" value="ZF_DKSA_1"/>
    <property type="match status" value="1"/>
</dbReference>
<feature type="domain" description="Zinc finger DksA/TraR C4-type" evidence="5">
    <location>
        <begin position="82"/>
        <end position="113"/>
    </location>
</feature>
<comment type="caution">
    <text evidence="6">The sequence shown here is derived from an EMBL/GenBank/DDBJ whole genome shotgun (WGS) entry which is preliminary data.</text>
</comment>
<dbReference type="SUPFAM" id="SSF57716">
    <property type="entry name" value="Glucocorticoid receptor-like (DNA-binding domain)"/>
    <property type="match status" value="1"/>
</dbReference>
<dbReference type="EMBL" id="JBHSWH010000001">
    <property type="protein sequence ID" value="MFC6706951.1"/>
    <property type="molecule type" value="Genomic_DNA"/>
</dbReference>
<keyword evidence="3" id="KW-0862">Zinc</keyword>
<feature type="zinc finger region" description="dksA C4-type" evidence="4">
    <location>
        <begin position="87"/>
        <end position="111"/>
    </location>
</feature>
<evidence type="ECO:0000313" key="6">
    <source>
        <dbReference type="EMBL" id="MFC6706951.1"/>
    </source>
</evidence>
<dbReference type="InterPro" id="IPR000962">
    <property type="entry name" value="Znf_DskA_TraR"/>
</dbReference>
<dbReference type="PROSITE" id="PS51128">
    <property type="entry name" value="ZF_DKSA_2"/>
    <property type="match status" value="1"/>
</dbReference>
<organism evidence="6 7">
    <name type="scientific">Flexivirga alba</name>
    <dbReference type="NCBI Taxonomy" id="702742"/>
    <lineage>
        <taxon>Bacteria</taxon>
        <taxon>Bacillati</taxon>
        <taxon>Actinomycetota</taxon>
        <taxon>Actinomycetes</taxon>
        <taxon>Micrococcales</taxon>
        <taxon>Dermacoccaceae</taxon>
        <taxon>Flexivirga</taxon>
    </lineage>
</organism>
<protein>
    <submittedName>
        <fullName evidence="6">TraR/DksA family transcriptional regulator</fullName>
    </submittedName>
</protein>
<evidence type="ECO:0000256" key="1">
    <source>
        <dbReference type="ARBA" id="ARBA00022723"/>
    </source>
</evidence>
<name>A0ABW2AJC3_9MICO</name>
<evidence type="ECO:0000259" key="5">
    <source>
        <dbReference type="Pfam" id="PF01258"/>
    </source>
</evidence>
<evidence type="ECO:0000256" key="3">
    <source>
        <dbReference type="ARBA" id="ARBA00022833"/>
    </source>
</evidence>
<dbReference type="PANTHER" id="PTHR33823">
    <property type="entry name" value="RNA POLYMERASE-BINDING TRANSCRIPTION FACTOR DKSA-RELATED"/>
    <property type="match status" value="1"/>
</dbReference>
<keyword evidence="7" id="KW-1185">Reference proteome</keyword>
<accession>A0ABW2AJC3</accession>
<dbReference type="Gene3D" id="1.20.120.910">
    <property type="entry name" value="DksA, coiled-coil domain"/>
    <property type="match status" value="1"/>
</dbReference>
<evidence type="ECO:0000256" key="2">
    <source>
        <dbReference type="ARBA" id="ARBA00022771"/>
    </source>
</evidence>
<keyword evidence="2" id="KW-0863">Zinc-finger</keyword>
<evidence type="ECO:0000313" key="7">
    <source>
        <dbReference type="Proteomes" id="UP001596298"/>
    </source>
</evidence>
<sequence length="120" mass="12719">MDPDPPRVSLLAKRAEAVQRLRGLEASFTDIVEAAQDSNLDDEHDPEGTTVAVSRAQVSSLAAETRLQLVAIDAALVRVQTGTYGVCSQCGAMIAPARLEALPATTKCISCAQLVNRARD</sequence>
<proteinExistence type="predicted"/>
<dbReference type="Proteomes" id="UP001596298">
    <property type="component" value="Unassembled WGS sequence"/>
</dbReference>
<keyword evidence="1" id="KW-0479">Metal-binding</keyword>
<evidence type="ECO:0000256" key="4">
    <source>
        <dbReference type="PROSITE-ProRule" id="PRU00510"/>
    </source>
</evidence>
<gene>
    <name evidence="6" type="ORF">ACFQDH_17240</name>
</gene>
<dbReference type="RefSeq" id="WP_382403624.1">
    <property type="nucleotide sequence ID" value="NZ_JBHSWH010000001.1"/>
</dbReference>
<reference evidence="7" key="1">
    <citation type="journal article" date="2019" name="Int. J. Syst. Evol. Microbiol.">
        <title>The Global Catalogue of Microorganisms (GCM) 10K type strain sequencing project: providing services to taxonomists for standard genome sequencing and annotation.</title>
        <authorList>
            <consortium name="The Broad Institute Genomics Platform"/>
            <consortium name="The Broad Institute Genome Sequencing Center for Infectious Disease"/>
            <person name="Wu L."/>
            <person name="Ma J."/>
        </authorList>
    </citation>
    <scope>NUCLEOTIDE SEQUENCE [LARGE SCALE GENOMIC DNA]</scope>
    <source>
        <strain evidence="7">CCUG 58127</strain>
    </source>
</reference>
<dbReference type="Pfam" id="PF01258">
    <property type="entry name" value="zf-dskA_traR"/>
    <property type="match status" value="1"/>
</dbReference>
<dbReference type="InterPro" id="IPR020458">
    <property type="entry name" value="Znf_DskA_TraR_CS"/>
</dbReference>